<feature type="active site" description="Proton donor/acceptor" evidence="9">
    <location>
        <position position="145"/>
    </location>
</feature>
<organism evidence="11 12">
    <name type="scientific">Falsiroseomonas selenitidurans</name>
    <dbReference type="NCBI Taxonomy" id="2716335"/>
    <lineage>
        <taxon>Bacteria</taxon>
        <taxon>Pseudomonadati</taxon>
        <taxon>Pseudomonadota</taxon>
        <taxon>Alphaproteobacteria</taxon>
        <taxon>Acetobacterales</taxon>
        <taxon>Roseomonadaceae</taxon>
        <taxon>Falsiroseomonas</taxon>
    </lineage>
</organism>
<evidence type="ECO:0000256" key="9">
    <source>
        <dbReference type="HAMAP-Rule" id="MF_00020"/>
    </source>
</evidence>
<sequence length="390" mass="40843">MSGGAILTLNAGSSSLRFALFVAGVAMARGAVESLDGEPHLLAHDAAGAVMAERRWPAETPYADVLKTLLDVAESHLGGADLAAVGHRVVHGGADHIAPERVTPALLALLEALTPLDPLHMPRNLAPIRAIAVERPGMPQVACFDTAFHHTLPLVARRFALPRALEAEGIRRYGFHGLSFEYIAGKLAQHLPSLARGRVIIAHLGAGASLCALLDGRSIDTTMGFSALDGLMMATRCGSLDPGVILYLGQQGRSFAEVQDLLYRHSGLLGVSEISGDLRVLLASSDRRAQEAIDLFTYRIALEAGAMASALGGLDGLVFTAGIGEHAPLIRAAVAARLAWLGLELDAAANAAGTGRISAPGSRVEIHVIDTDEEAMIAQHTQAILSQYAA</sequence>
<evidence type="ECO:0000256" key="10">
    <source>
        <dbReference type="RuleBase" id="RU003835"/>
    </source>
</evidence>
<comment type="function">
    <text evidence="9">Catalyzes the formation of acetyl phosphate from acetate and ATP. Can also catalyze the reverse reaction.</text>
</comment>
<evidence type="ECO:0000256" key="7">
    <source>
        <dbReference type="ARBA" id="ARBA00022840"/>
    </source>
</evidence>
<feature type="site" description="Transition state stabilizer" evidence="9">
    <location>
        <position position="176"/>
    </location>
</feature>
<keyword evidence="7 9" id="KW-0067">ATP-binding</keyword>
<name>A0ABX1EFD6_9PROT</name>
<keyword evidence="12" id="KW-1185">Reference proteome</keyword>
<comment type="subunit">
    <text evidence="9">Homodimer.</text>
</comment>
<feature type="binding site" evidence="9">
    <location>
        <begin position="322"/>
        <end position="326"/>
    </location>
    <ligand>
        <name>ATP</name>
        <dbReference type="ChEBI" id="CHEBI:30616"/>
    </ligand>
</feature>
<dbReference type="PIRSF" id="PIRSF000722">
    <property type="entry name" value="Acetate_prop_kin"/>
    <property type="match status" value="1"/>
</dbReference>
<evidence type="ECO:0000256" key="5">
    <source>
        <dbReference type="ARBA" id="ARBA00022741"/>
    </source>
</evidence>
<evidence type="ECO:0000256" key="2">
    <source>
        <dbReference type="ARBA" id="ARBA00022490"/>
    </source>
</evidence>
<evidence type="ECO:0000313" key="11">
    <source>
        <dbReference type="EMBL" id="NKC33610.1"/>
    </source>
</evidence>
<dbReference type="Proteomes" id="UP000787635">
    <property type="component" value="Unassembled WGS sequence"/>
</dbReference>
<dbReference type="NCBIfam" id="TIGR00016">
    <property type="entry name" value="ackA"/>
    <property type="match status" value="1"/>
</dbReference>
<accession>A0ABX1EFD6</accession>
<protein>
    <recommendedName>
        <fullName evidence="9">Acetate kinase</fullName>
        <ecNumber evidence="9">2.7.2.1</ecNumber>
    </recommendedName>
    <alternativeName>
        <fullName evidence="9">Acetokinase</fullName>
    </alternativeName>
</protein>
<dbReference type="PRINTS" id="PR00471">
    <property type="entry name" value="ACETATEKNASE"/>
</dbReference>
<proteinExistence type="inferred from homology"/>
<evidence type="ECO:0000256" key="6">
    <source>
        <dbReference type="ARBA" id="ARBA00022777"/>
    </source>
</evidence>
<keyword evidence="5 9" id="KW-0547">Nucleotide-binding</keyword>
<keyword evidence="2 9" id="KW-0963">Cytoplasm</keyword>
<dbReference type="SUPFAM" id="SSF53067">
    <property type="entry name" value="Actin-like ATPase domain"/>
    <property type="match status" value="2"/>
</dbReference>
<gene>
    <name evidence="9" type="primary">ackA</name>
    <name evidence="11" type="ORF">HEQ75_22295</name>
</gene>
<feature type="binding site" evidence="9">
    <location>
        <position position="10"/>
    </location>
    <ligand>
        <name>Mg(2+)</name>
        <dbReference type="ChEBI" id="CHEBI:18420"/>
    </ligand>
</feature>
<evidence type="ECO:0000256" key="4">
    <source>
        <dbReference type="ARBA" id="ARBA00022723"/>
    </source>
</evidence>
<feature type="binding site" evidence="9">
    <location>
        <begin position="277"/>
        <end position="279"/>
    </location>
    <ligand>
        <name>ATP</name>
        <dbReference type="ChEBI" id="CHEBI:30616"/>
    </ligand>
</feature>
<dbReference type="PANTHER" id="PTHR21060">
    <property type="entry name" value="ACETATE KINASE"/>
    <property type="match status" value="1"/>
</dbReference>
<keyword evidence="6 9" id="KW-0418">Kinase</keyword>
<evidence type="ECO:0000256" key="8">
    <source>
        <dbReference type="ARBA" id="ARBA00022842"/>
    </source>
</evidence>
<dbReference type="InterPro" id="IPR000890">
    <property type="entry name" value="Aliphatic_acid_kin_short-chain"/>
</dbReference>
<keyword evidence="8 9" id="KW-0460">Magnesium</keyword>
<dbReference type="EMBL" id="JAAVNE010000049">
    <property type="protein sequence ID" value="NKC33610.1"/>
    <property type="molecule type" value="Genomic_DNA"/>
</dbReference>
<dbReference type="InterPro" id="IPR043129">
    <property type="entry name" value="ATPase_NBD"/>
</dbReference>
<evidence type="ECO:0000313" key="12">
    <source>
        <dbReference type="Proteomes" id="UP000787635"/>
    </source>
</evidence>
<comment type="caution">
    <text evidence="9">Lacks conserved residue(s) required for the propagation of feature annotation.</text>
</comment>
<comment type="catalytic activity">
    <reaction evidence="9">
        <text>acetate + ATP = acetyl phosphate + ADP</text>
        <dbReference type="Rhea" id="RHEA:11352"/>
        <dbReference type="ChEBI" id="CHEBI:22191"/>
        <dbReference type="ChEBI" id="CHEBI:30089"/>
        <dbReference type="ChEBI" id="CHEBI:30616"/>
        <dbReference type="ChEBI" id="CHEBI:456216"/>
        <dbReference type="EC" id="2.7.2.1"/>
    </reaction>
</comment>
<dbReference type="PANTHER" id="PTHR21060:SF21">
    <property type="entry name" value="ACETATE KINASE"/>
    <property type="match status" value="1"/>
</dbReference>
<comment type="caution">
    <text evidence="11">The sequence shown here is derived from an EMBL/GenBank/DDBJ whole genome shotgun (WGS) entry which is preliminary data.</text>
</comment>
<reference evidence="11 12" key="1">
    <citation type="submission" date="2020-03" db="EMBL/GenBank/DDBJ databases">
        <title>Roseomonas selenitidurans sp. nov. isolated from urban soil.</title>
        <authorList>
            <person name="Liu H."/>
        </authorList>
    </citation>
    <scope>NUCLEOTIDE SEQUENCE [LARGE SCALE GENOMIC DNA]</scope>
    <source>
        <strain evidence="11 12">BU-1</strain>
    </source>
</reference>
<dbReference type="PROSITE" id="PS01076">
    <property type="entry name" value="ACETATE_KINASE_2"/>
    <property type="match status" value="1"/>
</dbReference>
<dbReference type="EC" id="2.7.2.1" evidence="9"/>
<feature type="binding site" evidence="9">
    <location>
        <begin position="203"/>
        <end position="207"/>
    </location>
    <ligand>
        <name>ATP</name>
        <dbReference type="ChEBI" id="CHEBI:30616"/>
    </ligand>
</feature>
<evidence type="ECO:0000256" key="1">
    <source>
        <dbReference type="ARBA" id="ARBA00008748"/>
    </source>
</evidence>
<comment type="pathway">
    <text evidence="9">Metabolic intermediate biosynthesis; acetyl-CoA biosynthesis; acetyl-CoA from acetate: step 1/2.</text>
</comment>
<evidence type="ECO:0000256" key="3">
    <source>
        <dbReference type="ARBA" id="ARBA00022679"/>
    </source>
</evidence>
<feature type="binding site" evidence="9">
    <location>
        <position position="373"/>
    </location>
    <ligand>
        <name>Mg(2+)</name>
        <dbReference type="ChEBI" id="CHEBI:18420"/>
    </ligand>
</feature>
<keyword evidence="3 9" id="KW-0808">Transferase</keyword>
<comment type="cofactor">
    <cofactor evidence="9">
        <name>Mg(2+)</name>
        <dbReference type="ChEBI" id="CHEBI:18420"/>
    </cofactor>
    <cofactor evidence="9">
        <name>Mn(2+)</name>
        <dbReference type="ChEBI" id="CHEBI:29035"/>
    </cofactor>
    <text evidence="9">Mg(2+). Can also accept Mn(2+).</text>
</comment>
<dbReference type="Pfam" id="PF00871">
    <property type="entry name" value="Acetate_kinase"/>
    <property type="match status" value="1"/>
</dbReference>
<comment type="subcellular location">
    <subcellularLocation>
        <location evidence="9">Cytoplasm</location>
    </subcellularLocation>
</comment>
<feature type="binding site" evidence="9">
    <location>
        <position position="88"/>
    </location>
    <ligand>
        <name>substrate</name>
    </ligand>
</feature>
<keyword evidence="4 9" id="KW-0479">Metal-binding</keyword>
<dbReference type="Gene3D" id="3.30.420.40">
    <property type="match status" value="2"/>
</dbReference>
<dbReference type="InterPro" id="IPR023865">
    <property type="entry name" value="Aliphatic_acid_kinase_CS"/>
</dbReference>
<feature type="site" description="Transition state stabilizer" evidence="9">
    <location>
        <position position="236"/>
    </location>
</feature>
<dbReference type="RefSeq" id="WP_168034334.1">
    <property type="nucleotide sequence ID" value="NZ_JAAVNE010000049.1"/>
</dbReference>
<dbReference type="HAMAP" id="MF_00020">
    <property type="entry name" value="Acetate_kinase"/>
    <property type="match status" value="1"/>
</dbReference>
<dbReference type="InterPro" id="IPR004372">
    <property type="entry name" value="Ac/propionate_kinase"/>
</dbReference>
<dbReference type="GO" id="GO:0008776">
    <property type="term" value="F:acetate kinase activity"/>
    <property type="evidence" value="ECO:0007669"/>
    <property type="project" value="UniProtKB-EC"/>
</dbReference>
<comment type="similarity">
    <text evidence="1 9 10">Belongs to the acetokinase family.</text>
</comment>